<feature type="region of interest" description="Disordered" evidence="1">
    <location>
        <begin position="1"/>
        <end position="96"/>
    </location>
</feature>
<feature type="region of interest" description="Disordered" evidence="1">
    <location>
        <begin position="128"/>
        <end position="174"/>
    </location>
</feature>
<accession>A0A9K3ELE8</accession>
<organism evidence="2 3">
    <name type="scientific">Helianthus annuus</name>
    <name type="common">Common sunflower</name>
    <dbReference type="NCBI Taxonomy" id="4232"/>
    <lineage>
        <taxon>Eukaryota</taxon>
        <taxon>Viridiplantae</taxon>
        <taxon>Streptophyta</taxon>
        <taxon>Embryophyta</taxon>
        <taxon>Tracheophyta</taxon>
        <taxon>Spermatophyta</taxon>
        <taxon>Magnoliopsida</taxon>
        <taxon>eudicotyledons</taxon>
        <taxon>Gunneridae</taxon>
        <taxon>Pentapetalae</taxon>
        <taxon>asterids</taxon>
        <taxon>campanulids</taxon>
        <taxon>Asterales</taxon>
        <taxon>Asteraceae</taxon>
        <taxon>Asteroideae</taxon>
        <taxon>Heliantheae alliance</taxon>
        <taxon>Heliantheae</taxon>
        <taxon>Helianthus</taxon>
    </lineage>
</organism>
<sequence length="174" mass="19170">MKRFSPSLQPHINQSPNPQMQQPQGYYASSNHAYSSNPPHSSSLPNLSWRGNSPHPRGVGFPSPQTHFTSGPRYGRGRGRGSGQGGGRGQGHNHVLAEEQLPDCFFNKSMSEDPWKFLEPVIWKSLKKQRLPPSLDAKKPRVSESQRQSSSQPSLAEILAASFNEAAEDVPDAE</sequence>
<evidence type="ECO:0000313" key="3">
    <source>
        <dbReference type="Proteomes" id="UP000215914"/>
    </source>
</evidence>
<reference evidence="2" key="2">
    <citation type="submission" date="2020-06" db="EMBL/GenBank/DDBJ databases">
        <title>Helianthus annuus Genome sequencing and assembly Release 2.</title>
        <authorList>
            <person name="Gouzy J."/>
            <person name="Langlade N."/>
            <person name="Munos S."/>
        </authorList>
    </citation>
    <scope>NUCLEOTIDE SEQUENCE</scope>
    <source>
        <tissue evidence="2">Leaves</tissue>
    </source>
</reference>
<dbReference type="GO" id="GO:0000398">
    <property type="term" value="P:mRNA splicing, via spliceosome"/>
    <property type="evidence" value="ECO:0007669"/>
    <property type="project" value="InterPro"/>
</dbReference>
<proteinExistence type="predicted"/>
<evidence type="ECO:0000313" key="2">
    <source>
        <dbReference type="EMBL" id="KAF5775966.1"/>
    </source>
</evidence>
<reference evidence="2" key="1">
    <citation type="journal article" date="2017" name="Nature">
        <title>The sunflower genome provides insights into oil metabolism, flowering and Asterid evolution.</title>
        <authorList>
            <person name="Badouin H."/>
            <person name="Gouzy J."/>
            <person name="Grassa C.J."/>
            <person name="Murat F."/>
            <person name="Staton S.E."/>
            <person name="Cottret L."/>
            <person name="Lelandais-Briere C."/>
            <person name="Owens G.L."/>
            <person name="Carrere S."/>
            <person name="Mayjonade B."/>
            <person name="Legrand L."/>
            <person name="Gill N."/>
            <person name="Kane N.C."/>
            <person name="Bowers J.E."/>
            <person name="Hubner S."/>
            <person name="Bellec A."/>
            <person name="Berard A."/>
            <person name="Berges H."/>
            <person name="Blanchet N."/>
            <person name="Boniface M.C."/>
            <person name="Brunel D."/>
            <person name="Catrice O."/>
            <person name="Chaidir N."/>
            <person name="Claudel C."/>
            <person name="Donnadieu C."/>
            <person name="Faraut T."/>
            <person name="Fievet G."/>
            <person name="Helmstetter N."/>
            <person name="King M."/>
            <person name="Knapp S.J."/>
            <person name="Lai Z."/>
            <person name="Le Paslier M.C."/>
            <person name="Lippi Y."/>
            <person name="Lorenzon L."/>
            <person name="Mandel J.R."/>
            <person name="Marage G."/>
            <person name="Marchand G."/>
            <person name="Marquand E."/>
            <person name="Bret-Mestries E."/>
            <person name="Morien E."/>
            <person name="Nambeesan S."/>
            <person name="Nguyen T."/>
            <person name="Pegot-Espagnet P."/>
            <person name="Pouilly N."/>
            <person name="Raftis F."/>
            <person name="Sallet E."/>
            <person name="Schiex T."/>
            <person name="Thomas J."/>
            <person name="Vandecasteele C."/>
            <person name="Vares D."/>
            <person name="Vear F."/>
            <person name="Vautrin S."/>
            <person name="Crespi M."/>
            <person name="Mangin B."/>
            <person name="Burke J.M."/>
            <person name="Salse J."/>
            <person name="Munos S."/>
            <person name="Vincourt P."/>
            <person name="Rieseberg L.H."/>
            <person name="Langlade N.B."/>
        </authorList>
    </citation>
    <scope>NUCLEOTIDE SEQUENCE</scope>
    <source>
        <tissue evidence="2">Leaves</tissue>
    </source>
</reference>
<evidence type="ECO:0000256" key="1">
    <source>
        <dbReference type="SAM" id="MobiDB-lite"/>
    </source>
</evidence>
<protein>
    <recommendedName>
        <fullName evidence="4">Hydroxyproline-rich glycoprotein family protein</fullName>
    </recommendedName>
</protein>
<dbReference type="InterPro" id="IPR039292">
    <property type="entry name" value="SICKLE"/>
</dbReference>
<feature type="compositionally biased region" description="Polar residues" evidence="1">
    <location>
        <begin position="1"/>
        <end position="12"/>
    </location>
</feature>
<evidence type="ECO:0008006" key="4">
    <source>
        <dbReference type="Google" id="ProtNLM"/>
    </source>
</evidence>
<dbReference type="PANTHER" id="PTHR36054:SF2">
    <property type="entry name" value="PROTEIN SICKLE"/>
    <property type="match status" value="1"/>
</dbReference>
<comment type="caution">
    <text evidence="2">The sequence shown here is derived from an EMBL/GenBank/DDBJ whole genome shotgun (WGS) entry which is preliminary data.</text>
</comment>
<feature type="compositionally biased region" description="Low complexity" evidence="1">
    <location>
        <begin position="145"/>
        <end position="154"/>
    </location>
</feature>
<feature type="compositionally biased region" description="Gly residues" evidence="1">
    <location>
        <begin position="80"/>
        <end position="90"/>
    </location>
</feature>
<name>A0A9K3ELE8_HELAN</name>
<dbReference type="AlphaFoldDB" id="A0A9K3ELE8"/>
<dbReference type="PANTHER" id="PTHR36054">
    <property type="entry name" value="PROTEIN SICKLE"/>
    <property type="match status" value="1"/>
</dbReference>
<gene>
    <name evidence="2" type="ORF">HanXRQr2_Chr13g0617981</name>
</gene>
<dbReference type="EMBL" id="MNCJ02000328">
    <property type="protein sequence ID" value="KAF5775966.1"/>
    <property type="molecule type" value="Genomic_DNA"/>
</dbReference>
<dbReference type="Proteomes" id="UP000215914">
    <property type="component" value="Unassembled WGS sequence"/>
</dbReference>
<keyword evidence="3" id="KW-1185">Reference proteome</keyword>
<dbReference type="GO" id="GO:0035196">
    <property type="term" value="P:miRNA processing"/>
    <property type="evidence" value="ECO:0007669"/>
    <property type="project" value="InterPro"/>
</dbReference>
<feature type="compositionally biased region" description="Low complexity" evidence="1">
    <location>
        <begin position="13"/>
        <end position="48"/>
    </location>
</feature>
<dbReference type="Gramene" id="mRNA:HanXRQr2_Chr13g0617981">
    <property type="protein sequence ID" value="CDS:HanXRQr2_Chr13g0617981.1"/>
    <property type="gene ID" value="HanXRQr2_Chr13g0617981"/>
</dbReference>